<dbReference type="Proteomes" id="UP000060016">
    <property type="component" value="Chromosome"/>
</dbReference>
<evidence type="ECO:0000313" key="1">
    <source>
        <dbReference type="EMBL" id="AKV58856.1"/>
    </source>
</evidence>
<reference evidence="1 2" key="1">
    <citation type="submission" date="2015-08" db="EMBL/GenBank/DDBJ databases">
        <authorList>
            <person name="Babu N.S."/>
            <person name="Beckwith C.J."/>
            <person name="Beseler K.G."/>
            <person name="Brison A."/>
            <person name="Carone J.V."/>
            <person name="Caskin T.P."/>
            <person name="Diamond M."/>
            <person name="Durham M.E."/>
            <person name="Foxe J.M."/>
            <person name="Go M."/>
            <person name="Henderson B.A."/>
            <person name="Jones I.B."/>
            <person name="McGettigan J.A."/>
            <person name="Micheletti S.J."/>
            <person name="Nasrallah M.E."/>
            <person name="Ortiz D."/>
            <person name="Piller C.R."/>
            <person name="Privatt S.R."/>
            <person name="Schneider S.L."/>
            <person name="Sharp S."/>
            <person name="Smith T.C."/>
            <person name="Stanton J.D."/>
            <person name="Ullery H.E."/>
            <person name="Wilson R.J."/>
            <person name="Serrano M.G."/>
            <person name="Buck G."/>
            <person name="Lee V."/>
            <person name="Wang Y."/>
            <person name="Carvalho R."/>
            <person name="Voegtly L."/>
            <person name="Shi R."/>
            <person name="Duckworth R."/>
            <person name="Johnson A."/>
            <person name="Loviza R."/>
            <person name="Walstead R."/>
            <person name="Shah Z."/>
            <person name="Kiflezghi M."/>
            <person name="Wade K."/>
            <person name="Ball S.L."/>
            <person name="Bradley K.W."/>
            <person name="Asai D.J."/>
            <person name="Bowman C.A."/>
            <person name="Russell D.A."/>
            <person name="Pope W.H."/>
            <person name="Jacobs-Sera D."/>
            <person name="Hendrix R.W."/>
            <person name="Hatfull G.F."/>
        </authorList>
    </citation>
    <scope>NUCLEOTIDE SEQUENCE [LARGE SCALE GENOMIC DNA]</scope>
    <source>
        <strain evidence="1 2">PUDD_83A45</strain>
    </source>
</reference>
<gene>
    <name evidence="1" type="ORF">AK829_06375</name>
</gene>
<name>A0A0K1RCE6_9CORY</name>
<dbReference type="KEGG" id="crie:AK829_06375"/>
<evidence type="ECO:0000313" key="2">
    <source>
        <dbReference type="Proteomes" id="UP000060016"/>
    </source>
</evidence>
<dbReference type="PATRIC" id="fig|156976.3.peg.1266"/>
<keyword evidence="2" id="KW-1185">Reference proteome</keyword>
<accession>A0A0K1RCE6</accession>
<proteinExistence type="predicted"/>
<protein>
    <submittedName>
        <fullName evidence="1">Uncharacterized protein</fullName>
    </submittedName>
</protein>
<dbReference type="STRING" id="156976.AK829_06375"/>
<dbReference type="AlphaFoldDB" id="A0A0K1RCE6"/>
<dbReference type="EMBL" id="CP012342">
    <property type="protein sequence ID" value="AKV58856.1"/>
    <property type="molecule type" value="Genomic_DNA"/>
</dbReference>
<sequence>MKSYEGMDVEYAVFTAPSGNIGCMMNLENPPMFDCGVESYMETEQYGIGELGMPRWMVEVLHGYVREQNEPPLYSDLVWPEGSPSAEVVQYGEVVYHGPFVCAVEETGVTCWDSESGRGAWMERENTVFF</sequence>
<organism evidence="1 2">
    <name type="scientific">Corynebacterium riegelii</name>
    <dbReference type="NCBI Taxonomy" id="156976"/>
    <lineage>
        <taxon>Bacteria</taxon>
        <taxon>Bacillati</taxon>
        <taxon>Actinomycetota</taxon>
        <taxon>Actinomycetes</taxon>
        <taxon>Mycobacteriales</taxon>
        <taxon>Corynebacteriaceae</taxon>
        <taxon>Corynebacterium</taxon>
    </lineage>
</organism>